<name>A0A6C0KGF3_9ZZZZ</name>
<dbReference type="GO" id="GO:0003824">
    <property type="term" value="F:catalytic activity"/>
    <property type="evidence" value="ECO:0007669"/>
    <property type="project" value="InterPro"/>
</dbReference>
<evidence type="ECO:0000259" key="1">
    <source>
        <dbReference type="Pfam" id="PF00383"/>
    </source>
</evidence>
<dbReference type="EMBL" id="MN740867">
    <property type="protein sequence ID" value="QHU15760.1"/>
    <property type="molecule type" value="Genomic_DNA"/>
</dbReference>
<proteinExistence type="predicted"/>
<dbReference type="Gene3D" id="3.40.140.10">
    <property type="entry name" value="Cytidine Deaminase, domain 2"/>
    <property type="match status" value="1"/>
</dbReference>
<dbReference type="InterPro" id="IPR002125">
    <property type="entry name" value="CMP_dCMP_dom"/>
</dbReference>
<evidence type="ECO:0000313" key="2">
    <source>
        <dbReference type="EMBL" id="QHU15760.1"/>
    </source>
</evidence>
<dbReference type="InterPro" id="IPR016193">
    <property type="entry name" value="Cytidine_deaminase-like"/>
</dbReference>
<dbReference type="Pfam" id="PF00383">
    <property type="entry name" value="dCMP_cyt_deam_1"/>
    <property type="match status" value="1"/>
</dbReference>
<feature type="domain" description="CMP/dCMP-type deaminase" evidence="1">
    <location>
        <begin position="27"/>
        <end position="79"/>
    </location>
</feature>
<protein>
    <recommendedName>
        <fullName evidence="1">CMP/dCMP-type deaminase domain-containing protein</fullName>
    </recommendedName>
</protein>
<organism evidence="2">
    <name type="scientific">viral metagenome</name>
    <dbReference type="NCBI Taxonomy" id="1070528"/>
    <lineage>
        <taxon>unclassified sequences</taxon>
        <taxon>metagenomes</taxon>
        <taxon>organismal metagenomes</taxon>
    </lineage>
</organism>
<dbReference type="AlphaFoldDB" id="A0A6C0KGF3"/>
<accession>A0A6C0KGF3</accession>
<reference evidence="2" key="1">
    <citation type="journal article" date="2020" name="Nature">
        <title>Giant virus diversity and host interactions through global metagenomics.</title>
        <authorList>
            <person name="Schulz F."/>
            <person name="Roux S."/>
            <person name="Paez-Espino D."/>
            <person name="Jungbluth S."/>
            <person name="Walsh D.A."/>
            <person name="Denef V.J."/>
            <person name="McMahon K.D."/>
            <person name="Konstantinidis K.T."/>
            <person name="Eloe-Fadrosh E.A."/>
            <person name="Kyrpides N.C."/>
            <person name="Woyke T."/>
        </authorList>
    </citation>
    <scope>NUCLEOTIDE SEQUENCE</scope>
    <source>
        <strain evidence="2">GVMAG-S-3300010158-109</strain>
    </source>
</reference>
<sequence length="104" mass="11849">MSRVFHTSRLSYKIYNATRNESMKPSGDTKQNLACTIVKNGQIVVTGRNFRSFGTTQTCCCHAEMDAIYQHLKISRKWEMFHFILKNAYRATSGPLTRIPGKAS</sequence>
<dbReference type="SUPFAM" id="SSF53927">
    <property type="entry name" value="Cytidine deaminase-like"/>
    <property type="match status" value="1"/>
</dbReference>